<keyword evidence="3" id="KW-1185">Reference proteome</keyword>
<dbReference type="Proteomes" id="UP000198619">
    <property type="component" value="Unassembled WGS sequence"/>
</dbReference>
<keyword evidence="1" id="KW-1133">Transmembrane helix</keyword>
<keyword evidence="1" id="KW-0472">Membrane</keyword>
<keyword evidence="1" id="KW-0812">Transmembrane</keyword>
<gene>
    <name evidence="2" type="ORF">SAMN04488528_104813</name>
</gene>
<evidence type="ECO:0000256" key="1">
    <source>
        <dbReference type="SAM" id="Phobius"/>
    </source>
</evidence>
<name>A0A1I1AV23_9CLOT</name>
<dbReference type="EMBL" id="FOKI01000048">
    <property type="protein sequence ID" value="SFB41894.1"/>
    <property type="molecule type" value="Genomic_DNA"/>
</dbReference>
<dbReference type="RefSeq" id="WP_090042980.1">
    <property type="nucleotide sequence ID" value="NZ_FOKI01000048.1"/>
</dbReference>
<organism evidence="2 3">
    <name type="scientific">Clostridium frigidicarnis</name>
    <dbReference type="NCBI Taxonomy" id="84698"/>
    <lineage>
        <taxon>Bacteria</taxon>
        <taxon>Bacillati</taxon>
        <taxon>Bacillota</taxon>
        <taxon>Clostridia</taxon>
        <taxon>Eubacteriales</taxon>
        <taxon>Clostridiaceae</taxon>
        <taxon>Clostridium</taxon>
    </lineage>
</organism>
<sequence length="167" mass="18875">MSTKKKILTIGGVSLLIFGLIFFGKNLFVSLSYTDKTKRDIFDNDDKITSQWDSYSYLYCAGENKDSETDLAFRFTGMDTIWKITSENNVDILMKYDSQISHGNFKVVLIDTDGKIINLSEQSMVGEKIVTLKKGENRIKIVGKDAKGQFKLKIESNGLVTLNPENH</sequence>
<reference evidence="2 3" key="1">
    <citation type="submission" date="2016-10" db="EMBL/GenBank/DDBJ databases">
        <authorList>
            <person name="de Groot N.N."/>
        </authorList>
    </citation>
    <scope>NUCLEOTIDE SEQUENCE [LARGE SCALE GENOMIC DNA]</scope>
    <source>
        <strain evidence="2 3">DSM 12271</strain>
    </source>
</reference>
<dbReference type="OrthoDB" id="2046657at2"/>
<evidence type="ECO:0000313" key="3">
    <source>
        <dbReference type="Proteomes" id="UP000198619"/>
    </source>
</evidence>
<evidence type="ECO:0000313" key="2">
    <source>
        <dbReference type="EMBL" id="SFB41894.1"/>
    </source>
</evidence>
<dbReference type="AlphaFoldDB" id="A0A1I1AV23"/>
<accession>A0A1I1AV23</accession>
<proteinExistence type="predicted"/>
<feature type="transmembrane region" description="Helical" evidence="1">
    <location>
        <begin position="7"/>
        <end position="28"/>
    </location>
</feature>
<protein>
    <submittedName>
        <fullName evidence="2">Uncharacterized protein</fullName>
    </submittedName>
</protein>